<organism evidence="2 3">
    <name type="scientific">Toxocara canis</name>
    <name type="common">Canine roundworm</name>
    <dbReference type="NCBI Taxonomy" id="6265"/>
    <lineage>
        <taxon>Eukaryota</taxon>
        <taxon>Metazoa</taxon>
        <taxon>Ecdysozoa</taxon>
        <taxon>Nematoda</taxon>
        <taxon>Chromadorea</taxon>
        <taxon>Rhabditida</taxon>
        <taxon>Spirurina</taxon>
        <taxon>Ascaridomorpha</taxon>
        <taxon>Ascaridoidea</taxon>
        <taxon>Toxocaridae</taxon>
        <taxon>Toxocara</taxon>
    </lineage>
</organism>
<dbReference type="WBParaSite" id="TCNE_0001418201-mRNA-1">
    <property type="protein sequence ID" value="TCNE_0001418201-mRNA-1"/>
    <property type="gene ID" value="TCNE_0001418201"/>
</dbReference>
<proteinExistence type="predicted"/>
<dbReference type="Proteomes" id="UP000050794">
    <property type="component" value="Unassembled WGS sequence"/>
</dbReference>
<evidence type="ECO:0000313" key="1">
    <source>
        <dbReference type="EMBL" id="VDM45503.1"/>
    </source>
</evidence>
<evidence type="ECO:0000313" key="2">
    <source>
        <dbReference type="Proteomes" id="UP000050794"/>
    </source>
</evidence>
<keyword evidence="2" id="KW-1185">Reference proteome</keyword>
<evidence type="ECO:0000313" key="3">
    <source>
        <dbReference type="WBParaSite" id="TCNE_0001418201-mRNA-1"/>
    </source>
</evidence>
<dbReference type="EMBL" id="UYWY01022109">
    <property type="protein sequence ID" value="VDM45503.1"/>
    <property type="molecule type" value="Genomic_DNA"/>
</dbReference>
<reference evidence="3" key="1">
    <citation type="submission" date="2016-06" db="UniProtKB">
        <authorList>
            <consortium name="WormBaseParasite"/>
        </authorList>
    </citation>
    <scope>IDENTIFICATION</scope>
</reference>
<reference evidence="1 2" key="2">
    <citation type="submission" date="2018-11" db="EMBL/GenBank/DDBJ databases">
        <authorList>
            <consortium name="Pathogen Informatics"/>
        </authorList>
    </citation>
    <scope>NUCLEOTIDE SEQUENCE [LARGE SCALE GENOMIC DNA]</scope>
</reference>
<accession>A0A183V0B2</accession>
<dbReference type="AlphaFoldDB" id="A0A183V0B2"/>
<protein>
    <submittedName>
        <fullName evidence="1 3">Uncharacterized protein</fullName>
    </submittedName>
</protein>
<gene>
    <name evidence="1" type="ORF">TCNE_LOCUS14182</name>
</gene>
<name>A0A183V0B2_TOXCA</name>
<sequence>MDDDTHDECDSEQDPADLISTSIDQPFQRINDDCESVMTSSQTLCHSPRVRPNRSILKKNKEVVSCDVKARSCRSKSVTFCVPDDTPRKRKERNPILKVLEAFDRKFSQECEISPSRQKLNVFERKRDDSNGSPNNSEGSVPYWIAYLHMNQKRRCNPMERMRRADIKREFGHFLTCRSSSLNSARNMGSPLKRDDQPFWSSTNGDELDCRCKSSVHKFQQL</sequence>